<dbReference type="Pfam" id="PF03781">
    <property type="entry name" value="FGE-sulfatase"/>
    <property type="match status" value="1"/>
</dbReference>
<dbReference type="AlphaFoldDB" id="A0A848E9A4"/>
<accession>A0A848E9A4</accession>
<comment type="caution">
    <text evidence="3">The sequence shown here is derived from an EMBL/GenBank/DDBJ whole genome shotgun (WGS) entry which is preliminary data.</text>
</comment>
<dbReference type="PANTHER" id="PTHR23150:SF19">
    <property type="entry name" value="FORMYLGLYCINE-GENERATING ENZYME"/>
    <property type="match status" value="1"/>
</dbReference>
<evidence type="ECO:0000313" key="3">
    <source>
        <dbReference type="EMBL" id="NMJ41034.1"/>
    </source>
</evidence>
<dbReference type="SUPFAM" id="SSF56436">
    <property type="entry name" value="C-type lectin-like"/>
    <property type="match status" value="1"/>
</dbReference>
<dbReference type="InterPro" id="IPR016187">
    <property type="entry name" value="CTDL_fold"/>
</dbReference>
<dbReference type="GO" id="GO:0120147">
    <property type="term" value="F:formylglycine-generating oxidase activity"/>
    <property type="evidence" value="ECO:0007669"/>
    <property type="project" value="TreeGrafter"/>
</dbReference>
<organism evidence="3 4">
    <name type="scientific">Neoroseomonas marina</name>
    <dbReference type="NCBI Taxonomy" id="1232220"/>
    <lineage>
        <taxon>Bacteria</taxon>
        <taxon>Pseudomonadati</taxon>
        <taxon>Pseudomonadota</taxon>
        <taxon>Alphaproteobacteria</taxon>
        <taxon>Acetobacterales</taxon>
        <taxon>Acetobacteraceae</taxon>
        <taxon>Neoroseomonas</taxon>
    </lineage>
</organism>
<gene>
    <name evidence="3" type="ORF">GWK16_07270</name>
</gene>
<protein>
    <submittedName>
        <fullName evidence="3">Formylglycine-generating enzyme family protein</fullName>
    </submittedName>
</protein>
<reference evidence="3 4" key="1">
    <citation type="submission" date="2020-03" db="EMBL/GenBank/DDBJ databases">
        <authorList>
            <person name="Sun Q."/>
        </authorList>
    </citation>
    <scope>NUCLEOTIDE SEQUENCE [LARGE SCALE GENOMIC DNA]</scope>
    <source>
        <strain evidence="3 4">JC162</strain>
    </source>
</reference>
<evidence type="ECO:0000256" key="1">
    <source>
        <dbReference type="SAM" id="MobiDB-lite"/>
    </source>
</evidence>
<name>A0A848E9A4_9PROT</name>
<evidence type="ECO:0000259" key="2">
    <source>
        <dbReference type="Pfam" id="PF03781"/>
    </source>
</evidence>
<keyword evidence="4" id="KW-1185">Reference proteome</keyword>
<feature type="compositionally biased region" description="Basic residues" evidence="1">
    <location>
        <begin position="1"/>
        <end position="20"/>
    </location>
</feature>
<feature type="domain" description="Sulfatase-modifying factor enzyme-like" evidence="2">
    <location>
        <begin position="19"/>
        <end position="319"/>
    </location>
</feature>
<dbReference type="EMBL" id="JABBKX010000002">
    <property type="protein sequence ID" value="NMJ41034.1"/>
    <property type="molecule type" value="Genomic_DNA"/>
</dbReference>
<sequence length="330" mass="36020">MSPVPRQRHAHAATARHHGMTHVPGGTFLMGSDHHYPEERPQHAATVAGFWIDETAVTNATFAAFVEATGYVTVAERPLDPAMYPGADPAMLAPGGLVFRMTQGPVDTRDVSNWWHWTPGAFWRAPEGPGSDLAGRGEHPVVQVAYEDAEAYARWAGKDLPTEAEWECAARGGLDGAEYAWGDELAPNGEHVANTWQGPFPWRNFAADGFERTCPVRSFAPNGYGLYEVCGNVWEWTTDWWGAKHAADPNKPCCAPVNPRGPSIEGSYDPGQPAIRIPRKVVKGGSFLCAPSYCRRYRPAARHAQMIDSGMSHIGFRCVIRDSAKIGGQA</sequence>
<dbReference type="InterPro" id="IPR051043">
    <property type="entry name" value="Sulfatase_Mod_Factor_Kinase"/>
</dbReference>
<dbReference type="InterPro" id="IPR042095">
    <property type="entry name" value="SUMF_sf"/>
</dbReference>
<feature type="region of interest" description="Disordered" evidence="1">
    <location>
        <begin position="1"/>
        <end position="24"/>
    </location>
</feature>
<dbReference type="RefSeq" id="WP_170053279.1">
    <property type="nucleotide sequence ID" value="NZ_JABBKX010000002.1"/>
</dbReference>
<dbReference type="PANTHER" id="PTHR23150">
    <property type="entry name" value="SULFATASE MODIFYING FACTOR 1, 2"/>
    <property type="match status" value="1"/>
</dbReference>
<evidence type="ECO:0000313" key="4">
    <source>
        <dbReference type="Proteomes" id="UP000548582"/>
    </source>
</evidence>
<dbReference type="InterPro" id="IPR005532">
    <property type="entry name" value="SUMF_dom"/>
</dbReference>
<proteinExistence type="predicted"/>
<dbReference type="Proteomes" id="UP000548582">
    <property type="component" value="Unassembled WGS sequence"/>
</dbReference>
<dbReference type="Gene3D" id="3.90.1580.10">
    <property type="entry name" value="paralog of FGE (formylglycine-generating enzyme)"/>
    <property type="match status" value="1"/>
</dbReference>